<accession>A0A4S4NN28</accession>
<name>A0A4S4NN28_9BACT</name>
<protein>
    <submittedName>
        <fullName evidence="2">Uncharacterized protein</fullName>
    </submittedName>
</protein>
<gene>
    <name evidence="2" type="ORF">E4021_01870</name>
</gene>
<evidence type="ECO:0000313" key="3">
    <source>
        <dbReference type="Proteomes" id="UP000308528"/>
    </source>
</evidence>
<proteinExistence type="predicted"/>
<dbReference type="RefSeq" id="WP_136456195.1">
    <property type="nucleotide sequence ID" value="NZ_SRSF01000001.1"/>
</dbReference>
<reference evidence="2 3" key="1">
    <citation type="submission" date="2019-04" db="EMBL/GenBank/DDBJ databases">
        <title>Lewinella litorea sp. nov., isolated from a marine sand.</title>
        <authorList>
            <person name="Yoon J.-H."/>
        </authorList>
    </citation>
    <scope>NUCLEOTIDE SEQUENCE [LARGE SCALE GENOMIC DNA]</scope>
    <source>
        <strain evidence="2 3">HSMS-39</strain>
    </source>
</reference>
<dbReference type="Proteomes" id="UP000308528">
    <property type="component" value="Unassembled WGS sequence"/>
</dbReference>
<organism evidence="2 3">
    <name type="scientific">Neolewinella litorea</name>
    <dbReference type="NCBI Taxonomy" id="2562452"/>
    <lineage>
        <taxon>Bacteria</taxon>
        <taxon>Pseudomonadati</taxon>
        <taxon>Bacteroidota</taxon>
        <taxon>Saprospiria</taxon>
        <taxon>Saprospirales</taxon>
        <taxon>Lewinellaceae</taxon>
        <taxon>Neolewinella</taxon>
    </lineage>
</organism>
<keyword evidence="3" id="KW-1185">Reference proteome</keyword>
<dbReference type="EMBL" id="SRSF01000001">
    <property type="protein sequence ID" value="THH41369.1"/>
    <property type="molecule type" value="Genomic_DNA"/>
</dbReference>
<feature type="region of interest" description="Disordered" evidence="1">
    <location>
        <begin position="163"/>
        <end position="190"/>
    </location>
</feature>
<dbReference type="OrthoDB" id="1493403at2"/>
<evidence type="ECO:0000313" key="2">
    <source>
        <dbReference type="EMBL" id="THH41369.1"/>
    </source>
</evidence>
<evidence type="ECO:0000256" key="1">
    <source>
        <dbReference type="SAM" id="MobiDB-lite"/>
    </source>
</evidence>
<comment type="caution">
    <text evidence="2">The sequence shown here is derived from an EMBL/GenBank/DDBJ whole genome shotgun (WGS) entry which is preliminary data.</text>
</comment>
<dbReference type="AlphaFoldDB" id="A0A4S4NN28"/>
<sequence length="205" mass="22285">MALLGLTACADDPPPAAVQTPGETPADVRTTNSVAGLDWSRKRYDRTLEMERNGQLRCDTVVYDCPDDAAAGRFIFCYAGGDLVRAAHEATLGDHASVSESYYYDGDDMYVAKLASGAWHFASPADGQTETPGEPATIDEVHEEMRYYSNGDLVDRRFKDYVIDARTPGPPPENIPDRDTGEGVDNTLGPDAVRAVQRSNTYACP</sequence>